<comment type="caution">
    <text evidence="1">The sequence shown here is derived from an EMBL/GenBank/DDBJ whole genome shotgun (WGS) entry which is preliminary data.</text>
</comment>
<dbReference type="RefSeq" id="WP_275616886.1">
    <property type="nucleotide sequence ID" value="NZ_JARFVB010000014.1"/>
</dbReference>
<keyword evidence="2" id="KW-1185">Reference proteome</keyword>
<proteinExistence type="predicted"/>
<evidence type="ECO:0000313" key="1">
    <source>
        <dbReference type="EMBL" id="MDF0717738.1"/>
    </source>
</evidence>
<protein>
    <submittedName>
        <fullName evidence="1">Uncharacterized protein</fullName>
    </submittedName>
</protein>
<gene>
    <name evidence="1" type="ORF">PY092_16365</name>
</gene>
<name>A0ABT5Y2R1_9FLAO</name>
<dbReference type="Proteomes" id="UP001221366">
    <property type="component" value="Unassembled WGS sequence"/>
</dbReference>
<reference evidence="1 2" key="1">
    <citation type="submission" date="2023-03" db="EMBL/GenBank/DDBJ databases">
        <title>Muricauda XX sp. nov. and Muricauda XXX sp. nov., two novel species isolated from Okinawa Trough.</title>
        <authorList>
            <person name="Cao W."/>
            <person name="Deng X."/>
        </authorList>
    </citation>
    <scope>NUCLEOTIDE SEQUENCE [LARGE SCALE GENOMIC DNA]</scope>
    <source>
        <strain evidence="1 2">334s03</strain>
    </source>
</reference>
<sequence>MEELYYGVPEYPRKITLEGIHGRASLQFEYMNCYVTGFETPTQVHPKNPCTYYEDNSYGKATYKYVPEHLVGSSSSIYFEESYAEVSLKSISHKIKLY</sequence>
<organism evidence="1 2">
    <name type="scientific">Flagellimonas yonaguniensis</name>
    <dbReference type="NCBI Taxonomy" id="3031325"/>
    <lineage>
        <taxon>Bacteria</taxon>
        <taxon>Pseudomonadati</taxon>
        <taxon>Bacteroidota</taxon>
        <taxon>Flavobacteriia</taxon>
        <taxon>Flavobacteriales</taxon>
        <taxon>Flavobacteriaceae</taxon>
        <taxon>Flagellimonas</taxon>
    </lineage>
</organism>
<dbReference type="EMBL" id="JARFVB010000014">
    <property type="protein sequence ID" value="MDF0717738.1"/>
    <property type="molecule type" value="Genomic_DNA"/>
</dbReference>
<evidence type="ECO:0000313" key="2">
    <source>
        <dbReference type="Proteomes" id="UP001221366"/>
    </source>
</evidence>
<accession>A0ABT5Y2R1</accession>